<reference evidence="1 2" key="1">
    <citation type="submission" date="2023-03" db="EMBL/GenBank/DDBJ databases">
        <title>Genome insight into feeding habits of ladybird beetles.</title>
        <authorList>
            <person name="Li H.-S."/>
            <person name="Huang Y.-H."/>
            <person name="Pang H."/>
        </authorList>
    </citation>
    <scope>NUCLEOTIDE SEQUENCE [LARGE SCALE GENOMIC DNA]</scope>
    <source>
        <strain evidence="1">SYSU_2023b</strain>
        <tissue evidence="1">Whole body</tissue>
    </source>
</reference>
<feature type="non-terminal residue" evidence="1">
    <location>
        <position position="1"/>
    </location>
</feature>
<name>A0AAW1VBT9_9CUCU</name>
<evidence type="ECO:0000313" key="2">
    <source>
        <dbReference type="Proteomes" id="UP001431783"/>
    </source>
</evidence>
<comment type="caution">
    <text evidence="1">The sequence shown here is derived from an EMBL/GenBank/DDBJ whole genome shotgun (WGS) entry which is preliminary data.</text>
</comment>
<protein>
    <submittedName>
        <fullName evidence="1">Uncharacterized protein</fullName>
    </submittedName>
</protein>
<dbReference type="Proteomes" id="UP001431783">
    <property type="component" value="Unassembled WGS sequence"/>
</dbReference>
<dbReference type="AlphaFoldDB" id="A0AAW1VBT9"/>
<proteinExistence type="predicted"/>
<keyword evidence="2" id="KW-1185">Reference proteome</keyword>
<evidence type="ECO:0000313" key="1">
    <source>
        <dbReference type="EMBL" id="KAK9892150.1"/>
    </source>
</evidence>
<dbReference type="EMBL" id="JARQZJ010000132">
    <property type="protein sequence ID" value="KAK9892150.1"/>
    <property type="molecule type" value="Genomic_DNA"/>
</dbReference>
<accession>A0AAW1VBT9</accession>
<sequence>RQIPVIITKKTKKPTYYYHIFHNETPTKFKNSSLKEAGAASISRQESSWLVEHRSCTFVTSLPDGAAVNSANVVYEKSTSGNDRNPINIAKFEC</sequence>
<organism evidence="1 2">
    <name type="scientific">Henosepilachna vigintioctopunctata</name>
    <dbReference type="NCBI Taxonomy" id="420089"/>
    <lineage>
        <taxon>Eukaryota</taxon>
        <taxon>Metazoa</taxon>
        <taxon>Ecdysozoa</taxon>
        <taxon>Arthropoda</taxon>
        <taxon>Hexapoda</taxon>
        <taxon>Insecta</taxon>
        <taxon>Pterygota</taxon>
        <taxon>Neoptera</taxon>
        <taxon>Endopterygota</taxon>
        <taxon>Coleoptera</taxon>
        <taxon>Polyphaga</taxon>
        <taxon>Cucujiformia</taxon>
        <taxon>Coccinelloidea</taxon>
        <taxon>Coccinellidae</taxon>
        <taxon>Epilachninae</taxon>
        <taxon>Epilachnini</taxon>
        <taxon>Henosepilachna</taxon>
    </lineage>
</organism>
<gene>
    <name evidence="1" type="ORF">WA026_018352</name>
</gene>